<evidence type="ECO:0000256" key="6">
    <source>
        <dbReference type="ARBA" id="ARBA00023055"/>
    </source>
</evidence>
<evidence type="ECO:0000256" key="8">
    <source>
        <dbReference type="ARBA" id="ARBA00063535"/>
    </source>
</evidence>
<reference evidence="13 14" key="1">
    <citation type="journal article" date="2019" name="Mol. Ecol. Resour.">
        <title>Improving Illumina assemblies with Hi-C and long reads: an example with the North African dromedary.</title>
        <authorList>
            <person name="Elbers J.P."/>
            <person name="Rogers M.F."/>
            <person name="Perelman P.L."/>
            <person name="Proskuryakova A.A."/>
            <person name="Serdyukova N.A."/>
            <person name="Johnson W.E."/>
            <person name="Horin P."/>
            <person name="Corander J."/>
            <person name="Murphy D."/>
            <person name="Burger P.A."/>
        </authorList>
    </citation>
    <scope>NUCLEOTIDE SEQUENCE [LARGE SCALE GENOMIC DNA]</scope>
    <source>
        <strain evidence="13">Drom800</strain>
        <tissue evidence="13">Blood</tissue>
    </source>
</reference>
<evidence type="ECO:0000313" key="13">
    <source>
        <dbReference type="EMBL" id="KAB1264223.1"/>
    </source>
</evidence>
<evidence type="ECO:0000256" key="3">
    <source>
        <dbReference type="ARBA" id="ARBA00022490"/>
    </source>
</evidence>
<dbReference type="Gene3D" id="3.30.530.20">
    <property type="match status" value="1"/>
</dbReference>
<dbReference type="Pfam" id="PF01852">
    <property type="entry name" value="START"/>
    <property type="match status" value="1"/>
</dbReference>
<evidence type="ECO:0000313" key="14">
    <source>
        <dbReference type="Proteomes" id="UP000299084"/>
    </source>
</evidence>
<evidence type="ECO:0000256" key="4">
    <source>
        <dbReference type="ARBA" id="ARBA00022553"/>
    </source>
</evidence>
<dbReference type="AlphaFoldDB" id="A0A5N4CZC2"/>
<dbReference type="GO" id="GO:0005829">
    <property type="term" value="C:cytosol"/>
    <property type="evidence" value="ECO:0007669"/>
    <property type="project" value="UniProtKB-ARBA"/>
</dbReference>
<keyword evidence="3" id="KW-0963">Cytoplasm</keyword>
<sequence length="98" mass="11167">MRQQRHLDFEGQQVHVILAQSTSVPQFLEKSGVIQVKHYKQKIAIHRDGKRGSKVFICCSHNPGSQIPSWIINWAAKNGVPNFLKDVVKACQNYPKKT</sequence>
<evidence type="ECO:0000256" key="1">
    <source>
        <dbReference type="ARBA" id="ARBA00004496"/>
    </source>
</evidence>
<dbReference type="GO" id="GO:0031210">
    <property type="term" value="F:phosphatidylcholine binding"/>
    <property type="evidence" value="ECO:0007669"/>
    <property type="project" value="TreeGrafter"/>
</dbReference>
<dbReference type="SUPFAM" id="SSF55961">
    <property type="entry name" value="Bet v1-like"/>
    <property type="match status" value="1"/>
</dbReference>
<dbReference type="EMBL" id="JWIN03000017">
    <property type="protein sequence ID" value="KAB1264223.1"/>
    <property type="molecule type" value="Genomic_DNA"/>
</dbReference>
<dbReference type="PANTHER" id="PTHR19308">
    <property type="entry name" value="PHOSPHATIDYLCHOLINE TRANSFER PROTEIN"/>
    <property type="match status" value="1"/>
</dbReference>
<evidence type="ECO:0000256" key="9">
    <source>
        <dbReference type="ARBA" id="ARBA00069061"/>
    </source>
</evidence>
<dbReference type="InterPro" id="IPR002913">
    <property type="entry name" value="START_lipid-bd_dom"/>
</dbReference>
<dbReference type="PROSITE" id="PS50848">
    <property type="entry name" value="START"/>
    <property type="match status" value="1"/>
</dbReference>
<dbReference type="InterPro" id="IPR051213">
    <property type="entry name" value="START_lipid_transfer"/>
</dbReference>
<keyword evidence="14" id="KW-1185">Reference proteome</keyword>
<dbReference type="Proteomes" id="UP000299084">
    <property type="component" value="Unassembled WGS sequence"/>
</dbReference>
<accession>A0A5N4CZC2</accession>
<evidence type="ECO:0000256" key="10">
    <source>
        <dbReference type="ARBA" id="ARBA00077188"/>
    </source>
</evidence>
<dbReference type="FunFam" id="3.30.530.20:FF:000017">
    <property type="entry name" value="Phosphatidylcholine transfer protein, putative"/>
    <property type="match status" value="1"/>
</dbReference>
<evidence type="ECO:0000256" key="5">
    <source>
        <dbReference type="ARBA" id="ARBA00022990"/>
    </source>
</evidence>
<evidence type="ECO:0000259" key="12">
    <source>
        <dbReference type="PROSITE" id="PS50848"/>
    </source>
</evidence>
<evidence type="ECO:0000256" key="7">
    <source>
        <dbReference type="ARBA" id="ARBA00023121"/>
    </source>
</evidence>
<evidence type="ECO:0000256" key="11">
    <source>
        <dbReference type="ARBA" id="ARBA00079049"/>
    </source>
</evidence>
<keyword evidence="5" id="KW-0007">Acetylation</keyword>
<feature type="domain" description="START" evidence="12">
    <location>
        <begin position="1"/>
        <end position="96"/>
    </location>
</feature>
<keyword evidence="7" id="KW-0446">Lipid-binding</keyword>
<gene>
    <name evidence="13" type="ORF">Cadr_000020335</name>
</gene>
<comment type="subcellular location">
    <subcellularLocation>
        <location evidence="1">Cytoplasm</location>
    </subcellularLocation>
</comment>
<name>A0A5N4CZC2_CAMDR</name>
<evidence type="ECO:0000256" key="2">
    <source>
        <dbReference type="ARBA" id="ARBA00022448"/>
    </source>
</evidence>
<comment type="caution">
    <text evidence="13">The sequence shown here is derived from an EMBL/GenBank/DDBJ whole genome shotgun (WGS) entry which is preliminary data.</text>
</comment>
<keyword evidence="2" id="KW-0813">Transport</keyword>
<dbReference type="GO" id="GO:0008525">
    <property type="term" value="F:phosphatidylcholine transporter activity"/>
    <property type="evidence" value="ECO:0007669"/>
    <property type="project" value="TreeGrafter"/>
</dbReference>
<dbReference type="InterPro" id="IPR023393">
    <property type="entry name" value="START-like_dom_sf"/>
</dbReference>
<keyword evidence="4" id="KW-0597">Phosphoprotein</keyword>
<proteinExistence type="predicted"/>
<keyword evidence="6" id="KW-0445">Lipid transport</keyword>
<dbReference type="PANTHER" id="PTHR19308:SF39">
    <property type="entry name" value="PHOSPHATIDYLCHOLINE TRANSFER PROTEIN"/>
    <property type="match status" value="1"/>
</dbReference>
<comment type="subunit">
    <text evidence="8">Interacts with ACOT13/THEM2.</text>
</comment>
<protein>
    <recommendedName>
        <fullName evidence="9">Phosphatidylcholine transfer protein</fullName>
    </recommendedName>
    <alternativeName>
        <fullName evidence="11">START domain-containing protein 2</fullName>
    </alternativeName>
    <alternativeName>
        <fullName evidence="10">StAR-related lipid transfer protein 2</fullName>
    </alternativeName>
</protein>
<organism evidence="13 14">
    <name type="scientific">Camelus dromedarius</name>
    <name type="common">Dromedary</name>
    <name type="synonym">Arabian camel</name>
    <dbReference type="NCBI Taxonomy" id="9838"/>
    <lineage>
        <taxon>Eukaryota</taxon>
        <taxon>Metazoa</taxon>
        <taxon>Chordata</taxon>
        <taxon>Craniata</taxon>
        <taxon>Vertebrata</taxon>
        <taxon>Euteleostomi</taxon>
        <taxon>Mammalia</taxon>
        <taxon>Eutheria</taxon>
        <taxon>Laurasiatheria</taxon>
        <taxon>Artiodactyla</taxon>
        <taxon>Tylopoda</taxon>
        <taxon>Camelidae</taxon>
        <taxon>Camelus</taxon>
    </lineage>
</organism>